<evidence type="ECO:0000256" key="5">
    <source>
        <dbReference type="SAM" id="Phobius"/>
    </source>
</evidence>
<keyword evidence="2 5" id="KW-0812">Transmembrane</keyword>
<keyword evidence="7" id="KW-0406">Ion transport</keyword>
<organism evidence="7 8">
    <name type="scientific">Micavibrio aeruginosavorus (strain ARL-13)</name>
    <dbReference type="NCBI Taxonomy" id="856793"/>
    <lineage>
        <taxon>Bacteria</taxon>
        <taxon>Pseudomonadati</taxon>
        <taxon>Bdellovibrionota</taxon>
        <taxon>Bdellovibrionia</taxon>
        <taxon>Bdellovibrionales</taxon>
        <taxon>Pseudobdellovibrionaceae</taxon>
        <taxon>Micavibrio</taxon>
    </lineage>
</organism>
<dbReference type="STRING" id="856793.MICA_2231"/>
<dbReference type="Proteomes" id="UP000009286">
    <property type="component" value="Chromosome"/>
</dbReference>
<feature type="transmembrane region" description="Helical" evidence="5">
    <location>
        <begin position="6"/>
        <end position="27"/>
    </location>
</feature>
<keyword evidence="7" id="KW-0407">Ion channel</keyword>
<dbReference type="eggNOG" id="ENOG502Z7ZD">
    <property type="taxonomic scope" value="Bacteria"/>
</dbReference>
<protein>
    <submittedName>
        <fullName evidence="7">Voltage-gated sodium channel</fullName>
    </submittedName>
</protein>
<evidence type="ECO:0000256" key="1">
    <source>
        <dbReference type="ARBA" id="ARBA00004141"/>
    </source>
</evidence>
<dbReference type="OrthoDB" id="5297065at2"/>
<dbReference type="HOGENOM" id="CLU_055047_0_0_5"/>
<keyword evidence="7" id="KW-0813">Transport</keyword>
<dbReference type="InterPro" id="IPR043203">
    <property type="entry name" value="VGCC_Ca_Na"/>
</dbReference>
<comment type="subcellular location">
    <subcellularLocation>
        <location evidence="1">Membrane</location>
        <topology evidence="1">Multi-pass membrane protein</topology>
    </subcellularLocation>
</comment>
<accession>G2KS26</accession>
<dbReference type="Gene3D" id="1.10.287.70">
    <property type="match status" value="1"/>
</dbReference>
<dbReference type="GO" id="GO:0005248">
    <property type="term" value="F:voltage-gated sodium channel activity"/>
    <property type="evidence" value="ECO:0007669"/>
    <property type="project" value="TreeGrafter"/>
</dbReference>
<evidence type="ECO:0000256" key="3">
    <source>
        <dbReference type="ARBA" id="ARBA00022989"/>
    </source>
</evidence>
<dbReference type="PANTHER" id="PTHR10037">
    <property type="entry name" value="VOLTAGE-GATED CATION CHANNEL CALCIUM AND SODIUM"/>
    <property type="match status" value="1"/>
</dbReference>
<dbReference type="RefSeq" id="WP_014103757.1">
    <property type="nucleotide sequence ID" value="NC_016026.1"/>
</dbReference>
<dbReference type="InterPro" id="IPR027359">
    <property type="entry name" value="Volt_channel_dom_sf"/>
</dbReference>
<proteinExistence type="predicted"/>
<dbReference type="Gene3D" id="1.20.120.350">
    <property type="entry name" value="Voltage-gated potassium channels. Chain C"/>
    <property type="match status" value="1"/>
</dbReference>
<dbReference type="GO" id="GO:0001518">
    <property type="term" value="C:voltage-gated sodium channel complex"/>
    <property type="evidence" value="ECO:0007669"/>
    <property type="project" value="TreeGrafter"/>
</dbReference>
<evidence type="ECO:0000313" key="7">
    <source>
        <dbReference type="EMBL" id="AEP10534.1"/>
    </source>
</evidence>
<evidence type="ECO:0000256" key="4">
    <source>
        <dbReference type="ARBA" id="ARBA00023136"/>
    </source>
</evidence>
<dbReference type="InterPro" id="IPR005821">
    <property type="entry name" value="Ion_trans_dom"/>
</dbReference>
<dbReference type="PANTHER" id="PTHR10037:SF62">
    <property type="entry name" value="SODIUM CHANNEL PROTEIN 60E"/>
    <property type="match status" value="1"/>
</dbReference>
<evidence type="ECO:0000259" key="6">
    <source>
        <dbReference type="Pfam" id="PF00520"/>
    </source>
</evidence>
<dbReference type="EMBL" id="CP002382">
    <property type="protein sequence ID" value="AEP10534.1"/>
    <property type="molecule type" value="Genomic_DNA"/>
</dbReference>
<gene>
    <name evidence="7" type="ordered locus">MICA_2231</name>
</gene>
<dbReference type="Pfam" id="PF00520">
    <property type="entry name" value="Ion_trans"/>
    <property type="match status" value="1"/>
</dbReference>
<sequence length="261" mass="29509">MLEKIVSSRIFNRFIVTVILVNAVMLGMETSDSIMAAHGPLLHALDRVVIGIFVVELAMKLTLWRGSFFRNGWNVFDFAVVAISLMPMISMFSVLRVFRVFRVFRLISVVPQMRRVVSSLFRAIPGMASILAVLLVVFYVAAVMATQIFGHTDDPVMEDLFGSIGDSMYTLFQLMTLEGWSADIAEPTMVHYPWSWAFFVVFIVVTTFAVLNLFIGIIVDAMNMIHDEEDIANHHQVARQEDIDSLRADIAELKALLQKRD</sequence>
<keyword evidence="4 5" id="KW-0472">Membrane</keyword>
<feature type="domain" description="Ion transport" evidence="6">
    <location>
        <begin position="9"/>
        <end position="228"/>
    </location>
</feature>
<feature type="transmembrane region" description="Helical" evidence="5">
    <location>
        <begin position="119"/>
        <end position="149"/>
    </location>
</feature>
<evidence type="ECO:0000256" key="2">
    <source>
        <dbReference type="ARBA" id="ARBA00022692"/>
    </source>
</evidence>
<evidence type="ECO:0000313" key="8">
    <source>
        <dbReference type="Proteomes" id="UP000009286"/>
    </source>
</evidence>
<reference evidence="7 8" key="1">
    <citation type="journal article" date="2011" name="BMC Genomics">
        <title>Genomic insights into an obligate epibiotic bacterial predator: Micavibrio aeruginosavorus ARL-13.</title>
        <authorList>
            <person name="Wang Z."/>
            <person name="Kadouri D."/>
            <person name="Wu M."/>
        </authorList>
    </citation>
    <scope>NUCLEOTIDE SEQUENCE [LARGE SCALE GENOMIC DNA]</scope>
    <source>
        <strain evidence="7 8">ARL-13</strain>
    </source>
</reference>
<name>G2KS26_MICAA</name>
<feature type="transmembrane region" description="Helical" evidence="5">
    <location>
        <begin position="78"/>
        <end position="98"/>
    </location>
</feature>
<dbReference type="AlphaFoldDB" id="G2KS26"/>
<keyword evidence="3 5" id="KW-1133">Transmembrane helix</keyword>
<dbReference type="KEGG" id="mai:MICA_2231"/>
<dbReference type="SUPFAM" id="SSF81324">
    <property type="entry name" value="Voltage-gated potassium channels"/>
    <property type="match status" value="1"/>
</dbReference>
<feature type="transmembrane region" description="Helical" evidence="5">
    <location>
        <begin position="196"/>
        <end position="219"/>
    </location>
</feature>
<keyword evidence="8" id="KW-1185">Reference proteome</keyword>